<reference evidence="2" key="1">
    <citation type="submission" date="2020-06" db="EMBL/GenBank/DDBJ databases">
        <title>Draft genomic sequence of Geomonas sp. Red330.</title>
        <authorList>
            <person name="Itoh H."/>
            <person name="Zhenxing X."/>
            <person name="Ushijima N."/>
            <person name="Masuda Y."/>
            <person name="Shiratori Y."/>
            <person name="Senoo K."/>
        </authorList>
    </citation>
    <scope>NUCLEOTIDE SEQUENCE [LARGE SCALE GENOMIC DNA]</scope>
    <source>
        <strain evidence="2">Red330</strain>
    </source>
</reference>
<proteinExistence type="predicted"/>
<dbReference type="AlphaFoldDB" id="A0A6V8MJK9"/>
<name>A0A6V8MJK9_9BACT</name>
<sequence length="62" mass="7062">MKKKAYCPACGNRELNKLFITTNRGKSLSLLLTSQSDLRKSSGDVCCIQCQHVWRISHLHKD</sequence>
<comment type="caution">
    <text evidence="1">The sequence shown here is derived from an EMBL/GenBank/DDBJ whole genome shotgun (WGS) entry which is preliminary data.</text>
</comment>
<gene>
    <name evidence="1" type="ORF">GMST_25300</name>
</gene>
<evidence type="ECO:0000313" key="2">
    <source>
        <dbReference type="Proteomes" id="UP000556026"/>
    </source>
</evidence>
<keyword evidence="2" id="KW-1185">Reference proteome</keyword>
<protein>
    <submittedName>
        <fullName evidence="1">Uncharacterized protein</fullName>
    </submittedName>
</protein>
<dbReference type="SUPFAM" id="SSF144206">
    <property type="entry name" value="NOB1 zinc finger-like"/>
    <property type="match status" value="1"/>
</dbReference>
<dbReference type="InterPro" id="IPR036283">
    <property type="entry name" value="NOB1_Zf-like_sf"/>
</dbReference>
<accession>A0A6V8MJK9</accession>
<dbReference type="RefSeq" id="WP_183355020.1">
    <property type="nucleotide sequence ID" value="NZ_BLXX01000007.1"/>
</dbReference>
<organism evidence="1 2">
    <name type="scientific">Geomonas silvestris</name>
    <dbReference type="NCBI Taxonomy" id="2740184"/>
    <lineage>
        <taxon>Bacteria</taxon>
        <taxon>Pseudomonadati</taxon>
        <taxon>Thermodesulfobacteriota</taxon>
        <taxon>Desulfuromonadia</taxon>
        <taxon>Geobacterales</taxon>
        <taxon>Geobacteraceae</taxon>
        <taxon>Geomonas</taxon>
    </lineage>
</organism>
<dbReference type="Proteomes" id="UP000556026">
    <property type="component" value="Unassembled WGS sequence"/>
</dbReference>
<evidence type="ECO:0000313" key="1">
    <source>
        <dbReference type="EMBL" id="GFO60205.1"/>
    </source>
</evidence>
<dbReference type="EMBL" id="BLXX01000007">
    <property type="protein sequence ID" value="GFO60205.1"/>
    <property type="molecule type" value="Genomic_DNA"/>
</dbReference>